<evidence type="ECO:0000259" key="6">
    <source>
        <dbReference type="Pfam" id="PF02465"/>
    </source>
</evidence>
<dbReference type="InterPro" id="IPR003481">
    <property type="entry name" value="FliD_N"/>
</dbReference>
<dbReference type="GO" id="GO:0009424">
    <property type="term" value="C:bacterial-type flagellum hook"/>
    <property type="evidence" value="ECO:0007669"/>
    <property type="project" value="UniProtKB-UniRule"/>
</dbReference>
<comment type="caution">
    <text evidence="8">The sequence shown here is derived from an EMBL/GenBank/DDBJ whole genome shotgun (WGS) entry which is preliminary data.</text>
</comment>
<dbReference type="Proteomes" id="UP000245887">
    <property type="component" value="Unassembled WGS sequence"/>
</dbReference>
<comment type="function">
    <text evidence="5">Required for morphogenesis and for the elongation of the flagellar filament by facilitating polymerization of the flagellin monomers at the tip of growing filament. Forms a capping structure, which prevents flagellin subunits (transported through the central channel of the flagellum) from leaking out without polymerization at the distal end.</text>
</comment>
<dbReference type="GO" id="GO:0007155">
    <property type="term" value="P:cell adhesion"/>
    <property type="evidence" value="ECO:0007669"/>
    <property type="project" value="InterPro"/>
</dbReference>
<comment type="subcellular location">
    <subcellularLocation>
        <location evidence="5">Secreted</location>
    </subcellularLocation>
    <subcellularLocation>
        <location evidence="5">Bacterial flagellum</location>
    </subcellularLocation>
</comment>
<evidence type="ECO:0000313" key="8">
    <source>
        <dbReference type="EMBL" id="PVY75496.1"/>
    </source>
</evidence>
<keyword evidence="8" id="KW-0282">Flagellum</keyword>
<proteinExistence type="inferred from homology"/>
<dbReference type="Pfam" id="PF07195">
    <property type="entry name" value="FliD_C"/>
    <property type="match status" value="1"/>
</dbReference>
<keyword evidence="8" id="KW-0966">Cell projection</keyword>
<comment type="similarity">
    <text evidence="1 5">Belongs to the FliD family.</text>
</comment>
<dbReference type="PANTHER" id="PTHR30288:SF0">
    <property type="entry name" value="FLAGELLAR HOOK-ASSOCIATED PROTEIN 2"/>
    <property type="match status" value="1"/>
</dbReference>
<evidence type="ECO:0000256" key="1">
    <source>
        <dbReference type="ARBA" id="ARBA00009764"/>
    </source>
</evidence>
<dbReference type="PANTHER" id="PTHR30288">
    <property type="entry name" value="FLAGELLAR CAP/ASSEMBLY PROTEIN FLID"/>
    <property type="match status" value="1"/>
</dbReference>
<dbReference type="RefSeq" id="WP_116919486.1">
    <property type="nucleotide sequence ID" value="NZ_QEKQ01000007.1"/>
</dbReference>
<dbReference type="OrthoDB" id="9810816at2"/>
<name>A0A2U1CVJ4_9GAMM</name>
<dbReference type="GO" id="GO:0005576">
    <property type="term" value="C:extracellular region"/>
    <property type="evidence" value="ECO:0007669"/>
    <property type="project" value="UniProtKB-SubCell"/>
</dbReference>
<gene>
    <name evidence="8" type="ORF">C8D92_107219</name>
</gene>
<evidence type="ECO:0000256" key="3">
    <source>
        <dbReference type="ARBA" id="ARBA00023054"/>
    </source>
</evidence>
<dbReference type="InterPro" id="IPR040026">
    <property type="entry name" value="FliD"/>
</dbReference>
<evidence type="ECO:0000256" key="4">
    <source>
        <dbReference type="ARBA" id="ARBA00023143"/>
    </source>
</evidence>
<feature type="coiled-coil region" evidence="5">
    <location>
        <begin position="594"/>
        <end position="621"/>
    </location>
</feature>
<evidence type="ECO:0000313" key="9">
    <source>
        <dbReference type="Proteomes" id="UP000245887"/>
    </source>
</evidence>
<keyword evidence="3 5" id="KW-0175">Coiled coil</keyword>
<dbReference type="InterPro" id="IPR010809">
    <property type="entry name" value="FliD_C"/>
</dbReference>
<dbReference type="GO" id="GO:0009421">
    <property type="term" value="C:bacterial-type flagellum filament cap"/>
    <property type="evidence" value="ECO:0007669"/>
    <property type="project" value="InterPro"/>
</dbReference>
<dbReference type="Pfam" id="PF02465">
    <property type="entry name" value="FliD_N"/>
    <property type="match status" value="1"/>
</dbReference>
<accession>A0A2U1CVJ4</accession>
<keyword evidence="5" id="KW-0964">Secreted</keyword>
<protein>
    <recommendedName>
        <fullName evidence="5">Flagellar hook-associated protein 2</fullName>
        <shortName evidence="5">HAP2</shortName>
    </recommendedName>
    <alternativeName>
        <fullName evidence="5">Flagellar cap protein</fullName>
    </alternativeName>
</protein>
<evidence type="ECO:0000256" key="2">
    <source>
        <dbReference type="ARBA" id="ARBA00011255"/>
    </source>
</evidence>
<reference evidence="8 9" key="1">
    <citation type="submission" date="2018-04" db="EMBL/GenBank/DDBJ databases">
        <title>Genomic Encyclopedia of Type Strains, Phase IV (KMG-IV): sequencing the most valuable type-strain genomes for metagenomic binning, comparative biology and taxonomic classification.</title>
        <authorList>
            <person name="Goeker M."/>
        </authorList>
    </citation>
    <scope>NUCLEOTIDE SEQUENCE [LARGE SCALE GENOMIC DNA]</scope>
    <source>
        <strain evidence="8 9">DSM 28688</strain>
    </source>
</reference>
<dbReference type="AlphaFoldDB" id="A0A2U1CVJ4"/>
<keyword evidence="4 5" id="KW-0975">Bacterial flagellum</keyword>
<organism evidence="8 9">
    <name type="scientific">Tamilnaduibacter salinus</name>
    <dbReference type="NCBI Taxonomy" id="1484056"/>
    <lineage>
        <taxon>Bacteria</taxon>
        <taxon>Pseudomonadati</taxon>
        <taxon>Pseudomonadota</taxon>
        <taxon>Gammaproteobacteria</taxon>
        <taxon>Pseudomonadales</taxon>
        <taxon>Marinobacteraceae</taxon>
        <taxon>Tamilnaduibacter</taxon>
    </lineage>
</organism>
<dbReference type="EMBL" id="QEKQ01000007">
    <property type="protein sequence ID" value="PVY75496.1"/>
    <property type="molecule type" value="Genomic_DNA"/>
</dbReference>
<evidence type="ECO:0000256" key="5">
    <source>
        <dbReference type="RuleBase" id="RU362066"/>
    </source>
</evidence>
<dbReference type="GO" id="GO:0071973">
    <property type="term" value="P:bacterial-type flagellum-dependent cell motility"/>
    <property type="evidence" value="ECO:0007669"/>
    <property type="project" value="TreeGrafter"/>
</dbReference>
<evidence type="ECO:0000259" key="7">
    <source>
        <dbReference type="Pfam" id="PF07195"/>
    </source>
</evidence>
<keyword evidence="8" id="KW-0969">Cilium</keyword>
<feature type="domain" description="Flagellar hook-associated protein 2 N-terminal" evidence="6">
    <location>
        <begin position="11"/>
        <end position="108"/>
    </location>
</feature>
<sequence length="661" mass="68562">MAGISSLGVGSGVLNSDLVDQLVAAERKPVETRLTQETKRTEALISAYGKIRSAVTDVRLPMRQLGSPDALQSFSASSSGDNVQVSVDSAKASRGNYNLDVTQLASGQSLASGSFVDRDSTTLGQGTLNISVGDKTTNVTIDSSNNTLQGIANAINDADAGVSAGVIDTGDGYRLVMSSDDTGTANAAKISVTDTGDGNNTDASGLSRFAFNDTTQNLEETVTAKDAKMSVNGIEVTRSTNTVEGVVDGLSFTLNDTGQSQVEVSQDTQAVADKVQAFVDKFNTLKSTISELTSFSPEAGGSLLTGDSTVRNIENQLSRQLTSVVPGLEDANVRSLADVGITTNFQTGQLNFDAQKFQEQLKANPDDVTALFAEQGRTTDSQVEFVRSGTDTQPGEYDINLTQTAEQGGFLASSTTPASVTVDADNDELTFQVDGDTTASIQLTAGSYTRDELASEIQSQLNGSSALSSADKAVSVSVDGSGALQFNSTAFGSDSNVSITSVDTNTAADLGLSTQSGTAGQDVAGTINGRTAQGDGQVLFLDGDAGEAGGLQVRITGGSTGSRGSIQFIEGVSERTVDTISNIVGLDGALRTKTDSLNRELENISDEQQQLNDRIQSYRERLVSQFSAADARISQFNSTQQFLTQQLATLGGGNSGGGGGN</sequence>
<comment type="subunit">
    <text evidence="2 5">Homopentamer.</text>
</comment>
<feature type="domain" description="Flagellar hook-associated protein 2 C-terminal" evidence="7">
    <location>
        <begin position="224"/>
        <end position="637"/>
    </location>
</feature>